<comment type="caution">
    <text evidence="2">The sequence shown here is derived from an EMBL/GenBank/DDBJ whole genome shotgun (WGS) entry which is preliminary data.</text>
</comment>
<evidence type="ECO:0000256" key="1">
    <source>
        <dbReference type="SAM" id="SignalP"/>
    </source>
</evidence>
<keyword evidence="3" id="KW-1185">Reference proteome</keyword>
<dbReference type="EMBL" id="BSNG01000001">
    <property type="protein sequence ID" value="GLQ08881.1"/>
    <property type="molecule type" value="Genomic_DNA"/>
</dbReference>
<proteinExistence type="predicted"/>
<sequence length="165" mass="17823">MRLAIGVLALGLLLPMAAGQAADTFSDPKALVTAIFAGYGPGQQAGDPTAYYSPRLKLLFDQAVENKVFSNDQAMAGQEFTPAAVFNPFLPDASALLFDLSIGEPATLDDRSVINVSYHNFDHPRLLSIAMVRQDGNWLVDDVASMGSEDHWLLSWALTADPYGY</sequence>
<feature type="signal peptide" evidence="1">
    <location>
        <begin position="1"/>
        <end position="21"/>
    </location>
</feature>
<organism evidence="2 3">
    <name type="scientific">Devosia yakushimensis</name>
    <dbReference type="NCBI Taxonomy" id="470028"/>
    <lineage>
        <taxon>Bacteria</taxon>
        <taxon>Pseudomonadati</taxon>
        <taxon>Pseudomonadota</taxon>
        <taxon>Alphaproteobacteria</taxon>
        <taxon>Hyphomicrobiales</taxon>
        <taxon>Devosiaceae</taxon>
        <taxon>Devosia</taxon>
    </lineage>
</organism>
<dbReference type="Proteomes" id="UP001161406">
    <property type="component" value="Unassembled WGS sequence"/>
</dbReference>
<feature type="chain" id="PRO_5046456499" description="DUF3828 domain-containing protein" evidence="1">
    <location>
        <begin position="22"/>
        <end position="165"/>
    </location>
</feature>
<evidence type="ECO:0000313" key="3">
    <source>
        <dbReference type="Proteomes" id="UP001161406"/>
    </source>
</evidence>
<name>A0ABQ5UAN6_9HYPH</name>
<reference evidence="2" key="1">
    <citation type="journal article" date="2014" name="Int. J. Syst. Evol. Microbiol.">
        <title>Complete genome of a new Firmicutes species belonging to the dominant human colonic microbiota ('Ruminococcus bicirculans') reveals two chromosomes and a selective capacity to utilize plant glucans.</title>
        <authorList>
            <consortium name="NISC Comparative Sequencing Program"/>
            <person name="Wegmann U."/>
            <person name="Louis P."/>
            <person name="Goesmann A."/>
            <person name="Henrissat B."/>
            <person name="Duncan S.H."/>
            <person name="Flint H.J."/>
        </authorList>
    </citation>
    <scope>NUCLEOTIDE SEQUENCE</scope>
    <source>
        <strain evidence="2">NBRC 103855</strain>
    </source>
</reference>
<protein>
    <recommendedName>
        <fullName evidence="4">DUF3828 domain-containing protein</fullName>
    </recommendedName>
</protein>
<evidence type="ECO:0008006" key="4">
    <source>
        <dbReference type="Google" id="ProtNLM"/>
    </source>
</evidence>
<dbReference type="RefSeq" id="WP_284388160.1">
    <property type="nucleotide sequence ID" value="NZ_BSNG01000001.1"/>
</dbReference>
<keyword evidence="1" id="KW-0732">Signal</keyword>
<accession>A0ABQ5UAN6</accession>
<evidence type="ECO:0000313" key="2">
    <source>
        <dbReference type="EMBL" id="GLQ08881.1"/>
    </source>
</evidence>
<reference evidence="2" key="2">
    <citation type="submission" date="2023-01" db="EMBL/GenBank/DDBJ databases">
        <title>Draft genome sequence of Devosia yakushimensis strain NBRC 103855.</title>
        <authorList>
            <person name="Sun Q."/>
            <person name="Mori K."/>
        </authorList>
    </citation>
    <scope>NUCLEOTIDE SEQUENCE</scope>
    <source>
        <strain evidence="2">NBRC 103855</strain>
    </source>
</reference>
<gene>
    <name evidence="2" type="ORF">GCM10007913_08130</name>
</gene>